<organism evidence="2 3">
    <name type="scientific">Paludibacterium purpuratum</name>
    <dbReference type="NCBI Taxonomy" id="1144873"/>
    <lineage>
        <taxon>Bacteria</taxon>
        <taxon>Pseudomonadati</taxon>
        <taxon>Pseudomonadota</taxon>
        <taxon>Betaproteobacteria</taxon>
        <taxon>Neisseriales</taxon>
        <taxon>Chromobacteriaceae</taxon>
        <taxon>Paludibacterium</taxon>
    </lineage>
</organism>
<sequence>MNICQMTPRFERGRALAVFLSLSVFVHLGLLAWGSRGAMAPSAAMPASTITLTLSTRPAAVSVPAISAPAVRPAVSGERRQTPISRAGRPSASSGAAHTPAVDLGQATIRAAAGAVMREQRETAARSTAGRLSPDATPPAKTPLQQSLEASARPECRHAYSGMGLLAIVPLVVDTATDRGCRW</sequence>
<keyword evidence="3" id="KW-1185">Reference proteome</keyword>
<protein>
    <submittedName>
        <fullName evidence="2">Uncharacterized protein</fullName>
    </submittedName>
</protein>
<gene>
    <name evidence="2" type="ORF">DFP86_10348</name>
</gene>
<evidence type="ECO:0000313" key="2">
    <source>
        <dbReference type="EMBL" id="TDR81395.1"/>
    </source>
</evidence>
<feature type="compositionally biased region" description="Low complexity" evidence="1">
    <location>
        <begin position="85"/>
        <end position="97"/>
    </location>
</feature>
<dbReference type="AlphaFoldDB" id="A0A4R7BBX0"/>
<evidence type="ECO:0000313" key="3">
    <source>
        <dbReference type="Proteomes" id="UP000295611"/>
    </source>
</evidence>
<reference evidence="2 3" key="1">
    <citation type="submission" date="2019-03" db="EMBL/GenBank/DDBJ databases">
        <title>Genomic Encyclopedia of Type Strains, Phase III (KMG-III): the genomes of soil and plant-associated and newly described type strains.</title>
        <authorList>
            <person name="Whitman W."/>
        </authorList>
    </citation>
    <scope>NUCLEOTIDE SEQUENCE [LARGE SCALE GENOMIC DNA]</scope>
    <source>
        <strain evidence="2 3">CECT 8976</strain>
    </source>
</reference>
<accession>A0A4R7BBX0</accession>
<evidence type="ECO:0000256" key="1">
    <source>
        <dbReference type="SAM" id="MobiDB-lite"/>
    </source>
</evidence>
<proteinExistence type="predicted"/>
<feature type="region of interest" description="Disordered" evidence="1">
    <location>
        <begin position="72"/>
        <end position="100"/>
    </location>
</feature>
<feature type="region of interest" description="Disordered" evidence="1">
    <location>
        <begin position="115"/>
        <end position="145"/>
    </location>
</feature>
<name>A0A4R7BBX0_9NEIS</name>
<dbReference type="Proteomes" id="UP000295611">
    <property type="component" value="Unassembled WGS sequence"/>
</dbReference>
<comment type="caution">
    <text evidence="2">The sequence shown here is derived from an EMBL/GenBank/DDBJ whole genome shotgun (WGS) entry which is preliminary data.</text>
</comment>
<dbReference type="EMBL" id="SNZP01000003">
    <property type="protein sequence ID" value="TDR81395.1"/>
    <property type="molecule type" value="Genomic_DNA"/>
</dbReference>